<keyword evidence="1" id="KW-0812">Transmembrane</keyword>
<name>A0A075GBG2_9EURY</name>
<proteinExistence type="predicted"/>
<reference evidence="2" key="1">
    <citation type="journal article" date="2014" name="Genome Biol. Evol.">
        <title>Pangenome evidence for extensive interdomain horizontal transfer affecting lineage core and shell genes in uncultured planktonic thaumarchaeota and euryarchaeota.</title>
        <authorList>
            <person name="Deschamps P."/>
            <person name="Zivanovic Y."/>
            <person name="Moreira D."/>
            <person name="Rodriguez-Valera F."/>
            <person name="Lopez-Garcia P."/>
        </authorList>
    </citation>
    <scope>NUCLEOTIDE SEQUENCE</scope>
</reference>
<accession>A0A075GBG2</accession>
<dbReference type="NCBIfam" id="NF041940">
    <property type="entry name" value="choice_anch_X"/>
    <property type="match status" value="1"/>
</dbReference>
<evidence type="ECO:0000256" key="1">
    <source>
        <dbReference type="SAM" id="Phobius"/>
    </source>
</evidence>
<dbReference type="AlphaFoldDB" id="A0A075GBG2"/>
<feature type="transmembrane region" description="Helical" evidence="1">
    <location>
        <begin position="1003"/>
        <end position="1028"/>
    </location>
</feature>
<protein>
    <submittedName>
        <fullName evidence="2">Uncharacterized protein</fullName>
    </submittedName>
</protein>
<keyword evidence="1" id="KW-0472">Membrane</keyword>
<keyword evidence="1" id="KW-1133">Transmembrane helix</keyword>
<sequence length="1049" mass="114995">MLGVSPRWPAVSMILIFIISSSAPVIADGVGLPDASIHIDWLDEDGDGEAEHAYIIEFSEAPIPSDWKIEVLHSDSNGTSLGNWTFRWGDANYSLEPVNSTHFRIVAPTNISFGDSIEIEVWMESGGVPSTTRTVDVTIWNQPIADHEITVTTDWSLRHQIENQSSEEYLLEFTGQGWQQRSDGLLIHDELGSGTLTIDEVSDDGSNILIVLDLNRIWLNETMVGEELTSQIFEMAGAGNMTITDDTDGNMTISASVVDAYILRSMIDGTIEEQLRLEANGNLNITNVDENEEMYIDAEISLLLVELHDVDGVRVLEHTEFQATGELEIQSSGSYIYVDLEQLIVLERYENGEMVLQHDKTYGDGTFFFSDTNDENASIVIDGEVILLHQETENGTKVADTIHIDADITGATTGDFGLWRRIEDSGQSANSTGQMWEVNRIHQEDWLNLTGGGLLEGMGPSQTYNETWDHEVIYENYTNRTIYYSWYEQSNDPSQGEEWPPNSPIPVEEVNTTEEEDSGLGDINISRETGLAPAELLIGDNLGLYSGDLMSLELTANSYQSYTRDGHTMDVTSWSGIYLSEQSTASGLVINEGILAGLVAEVSREVYLDLNTTEDAWFWENQSLERVLSPNIVTAGENTPPTIVEVRLQEDRVLNEGGNLVHIEVEISDPDWNMREVNVDLSTLGLGTIQLNDIGQEGDIMVHDDNYTGSFVYFGTDSGNISVSVTAEDVWTSTTENASLEVVHRAPRLVDFTLSQEQAERGENVTVTIKAFDSLPITSVEIDLIAEGGELFPLTDDGGGYWSGVVNIPETVSPGDIYLPVKVMDSGGGWSILTHLNLPSSVAGVGGDAWDAPTASIPALLIENNGPVISDFRILKDGLEVQEIIIPDVGDGSSNYVLTVNATDHDSITVVQGRLRMLAPVGQDTTWQTMRDDGQQGDEIAGDGVYSIQVTVREGLPVDSLVLDFRGIDVYLQSTDPVFEATVELSDKEVDPLTNPTDALSDWGSTVMIVLIILGFVMLGGGVAIVALMRRGGSLDEQLGLNSEFQKEL</sequence>
<dbReference type="EMBL" id="KF900607">
    <property type="protein sequence ID" value="AIF00939.1"/>
    <property type="molecule type" value="Genomic_DNA"/>
</dbReference>
<organism evidence="2">
    <name type="scientific">uncultured marine group II/III euryarchaeote KM3_13_G12</name>
    <dbReference type="NCBI Taxonomy" id="1457874"/>
    <lineage>
        <taxon>Archaea</taxon>
        <taxon>Methanobacteriati</taxon>
        <taxon>Methanobacteriota</taxon>
        <taxon>environmental samples</taxon>
    </lineage>
</organism>
<evidence type="ECO:0000313" key="2">
    <source>
        <dbReference type="EMBL" id="AIF00939.1"/>
    </source>
</evidence>